<evidence type="ECO:0000259" key="5">
    <source>
        <dbReference type="PROSITE" id="PS50977"/>
    </source>
</evidence>
<dbReference type="Gene3D" id="1.10.357.10">
    <property type="entry name" value="Tetracycline Repressor, domain 2"/>
    <property type="match status" value="1"/>
</dbReference>
<reference evidence="7" key="1">
    <citation type="submission" date="2016-08" db="EMBL/GenBank/DDBJ databases">
        <authorList>
            <person name="Varghese N."/>
            <person name="Submissions Spin"/>
        </authorList>
    </citation>
    <scope>NUCLEOTIDE SEQUENCE [LARGE SCALE GENOMIC DNA]</scope>
    <source>
        <strain evidence="7">CCBAU 57015</strain>
    </source>
</reference>
<feature type="DNA-binding region" description="H-T-H motif" evidence="4">
    <location>
        <begin position="25"/>
        <end position="44"/>
    </location>
</feature>
<dbReference type="PANTHER" id="PTHR47506">
    <property type="entry name" value="TRANSCRIPTIONAL REGULATORY PROTEIN"/>
    <property type="match status" value="1"/>
</dbReference>
<feature type="domain" description="HTH tetR-type" evidence="5">
    <location>
        <begin position="2"/>
        <end position="62"/>
    </location>
</feature>
<dbReference type="Proteomes" id="UP000186228">
    <property type="component" value="Unassembled WGS sequence"/>
</dbReference>
<gene>
    <name evidence="6" type="ORF">GA0061100_1186</name>
</gene>
<dbReference type="InterPro" id="IPR009057">
    <property type="entry name" value="Homeodomain-like_sf"/>
</dbReference>
<evidence type="ECO:0000256" key="2">
    <source>
        <dbReference type="ARBA" id="ARBA00023125"/>
    </source>
</evidence>
<evidence type="ECO:0000256" key="1">
    <source>
        <dbReference type="ARBA" id="ARBA00023015"/>
    </source>
</evidence>
<dbReference type="OrthoDB" id="9787680at2"/>
<dbReference type="PROSITE" id="PS50977">
    <property type="entry name" value="HTH_TETR_2"/>
    <property type="match status" value="1"/>
</dbReference>
<protein>
    <submittedName>
        <fullName evidence="6">Transcriptional regulator, TetR family</fullName>
    </submittedName>
</protein>
<evidence type="ECO:0000313" key="7">
    <source>
        <dbReference type="Proteomes" id="UP000186228"/>
    </source>
</evidence>
<organism evidence="6 7">
    <name type="scientific">Rhizobium hainanense</name>
    <dbReference type="NCBI Taxonomy" id="52131"/>
    <lineage>
        <taxon>Bacteria</taxon>
        <taxon>Pseudomonadati</taxon>
        <taxon>Pseudomonadota</taxon>
        <taxon>Alphaproteobacteria</taxon>
        <taxon>Hyphomicrobiales</taxon>
        <taxon>Rhizobiaceae</taxon>
        <taxon>Rhizobium/Agrobacterium group</taxon>
        <taxon>Rhizobium</taxon>
    </lineage>
</organism>
<evidence type="ECO:0000256" key="3">
    <source>
        <dbReference type="ARBA" id="ARBA00023163"/>
    </source>
</evidence>
<name>A0A1C3WFR7_9HYPH</name>
<accession>A0A1C3WFR7</accession>
<dbReference type="EMBL" id="FMAC01000018">
    <property type="protein sequence ID" value="SCB38859.1"/>
    <property type="molecule type" value="Genomic_DNA"/>
</dbReference>
<evidence type="ECO:0000313" key="6">
    <source>
        <dbReference type="EMBL" id="SCB38859.1"/>
    </source>
</evidence>
<sequence>MSPKKEQLIAVATDLFSRHGFHPVGVDRILSEAGVARMTLYNHFPGKDDLISAVLDRRYHDIMASLRACVEPTSSAREQLRAIFAWHEAWFATPEFSGCLFERALAEFGTDYPKISDVAIQYKKTMTAWMGDMLKTHLPEQTATRLASILLILLDGATIDARAFHDPTVATRAWGAAEAIIEREIALTSSNPARR</sequence>
<dbReference type="GO" id="GO:0003677">
    <property type="term" value="F:DNA binding"/>
    <property type="evidence" value="ECO:0007669"/>
    <property type="project" value="UniProtKB-UniRule"/>
</dbReference>
<keyword evidence="2 4" id="KW-0238">DNA-binding</keyword>
<dbReference type="PRINTS" id="PR00455">
    <property type="entry name" value="HTHTETR"/>
</dbReference>
<dbReference type="InterPro" id="IPR001647">
    <property type="entry name" value="HTH_TetR"/>
</dbReference>
<dbReference type="AlphaFoldDB" id="A0A1C3WFR7"/>
<dbReference type="InterPro" id="IPR036271">
    <property type="entry name" value="Tet_transcr_reg_TetR-rel_C_sf"/>
</dbReference>
<dbReference type="Pfam" id="PF00440">
    <property type="entry name" value="TetR_N"/>
    <property type="match status" value="1"/>
</dbReference>
<dbReference type="PANTHER" id="PTHR47506:SF1">
    <property type="entry name" value="HTH-TYPE TRANSCRIPTIONAL REGULATOR YJDC"/>
    <property type="match status" value="1"/>
</dbReference>
<evidence type="ECO:0000256" key="4">
    <source>
        <dbReference type="PROSITE-ProRule" id="PRU00335"/>
    </source>
</evidence>
<keyword evidence="1" id="KW-0805">Transcription regulation</keyword>
<dbReference type="SUPFAM" id="SSF48498">
    <property type="entry name" value="Tetracyclin repressor-like, C-terminal domain"/>
    <property type="match status" value="1"/>
</dbReference>
<dbReference type="SUPFAM" id="SSF46689">
    <property type="entry name" value="Homeodomain-like"/>
    <property type="match status" value="1"/>
</dbReference>
<keyword evidence="3" id="KW-0804">Transcription</keyword>
<proteinExistence type="predicted"/>
<keyword evidence="7" id="KW-1185">Reference proteome</keyword>
<dbReference type="RefSeq" id="WP_075856816.1">
    <property type="nucleotide sequence ID" value="NZ_FMAC01000018.1"/>
</dbReference>